<dbReference type="PANTHER" id="PTHR45586:SF1">
    <property type="entry name" value="LIPOPOLYSACCHARIDE ASSEMBLY PROTEIN B"/>
    <property type="match status" value="1"/>
</dbReference>
<evidence type="ECO:0000313" key="6">
    <source>
        <dbReference type="Proteomes" id="UP000325333"/>
    </source>
</evidence>
<dbReference type="Gene3D" id="1.25.40.10">
    <property type="entry name" value="Tetratricopeptide repeat domain"/>
    <property type="match status" value="2"/>
</dbReference>
<dbReference type="Pfam" id="PF13649">
    <property type="entry name" value="Methyltransf_25"/>
    <property type="match status" value="1"/>
</dbReference>
<accession>A0A5B0KSN6</accession>
<name>A0A5B0KSN6_9PROT</name>
<dbReference type="CDD" id="cd02440">
    <property type="entry name" value="AdoMet_MTases"/>
    <property type="match status" value="1"/>
</dbReference>
<dbReference type="InterPro" id="IPR041698">
    <property type="entry name" value="Methyltransf_25"/>
</dbReference>
<keyword evidence="2 3" id="KW-0802">TPR repeat</keyword>
<dbReference type="Gene3D" id="3.40.50.150">
    <property type="entry name" value="Vaccinia Virus protein VP39"/>
    <property type="match status" value="1"/>
</dbReference>
<feature type="domain" description="Methyltransferase" evidence="4">
    <location>
        <begin position="335"/>
        <end position="424"/>
    </location>
</feature>
<protein>
    <recommendedName>
        <fullName evidence="4">Methyltransferase domain-containing protein</fullName>
    </recommendedName>
</protein>
<sequence length="496" mass="51794">MPLARARKVVQEFVSSFAFRSLPERGRRQRISHSEVIVDRDSTAQADREGAGPLVQPGDVPGILFQTGYDRLYAADAAGAARAFRLACAADPGSGEAWGALADSTRDAGEAAGALAACGRAVALDPGVWPWRIALAEALRTAGRFEEAVTTGQVLTTERPDSATARLGLARALAAAGRRDAALEEYREAVALRPGDREAALELAALLVEAGDALGAVELLQPLSRRDPEDADLHAAIGRAWIALQEPVKALTALRRAEGLDSDGRLGCAALIAALEGGAGEDLSAAYVRALFDRYADRFDQDLVGKLGYSAPALLREAVDRLGPVSERGAPGLRVLDLGCGTGLAGVAFRPLAGHLAGVDLAPRMVEKARARALYDELSVGDVVAAVEAVPGAWDLLVAADVLVYLGDLTALFAGAAKALRPAGRFAATVERLDGEAATSGYTLGPSRRYAHSEAYLREMAAAAGLTVLLMEPCSPRREKGVGVPGLLFIVEKPAA</sequence>
<evidence type="ECO:0000256" key="2">
    <source>
        <dbReference type="ARBA" id="ARBA00022803"/>
    </source>
</evidence>
<evidence type="ECO:0000259" key="4">
    <source>
        <dbReference type="Pfam" id="PF13649"/>
    </source>
</evidence>
<dbReference type="PROSITE" id="PS50005">
    <property type="entry name" value="TPR"/>
    <property type="match status" value="1"/>
</dbReference>
<dbReference type="SMART" id="SM00028">
    <property type="entry name" value="TPR"/>
    <property type="match status" value="3"/>
</dbReference>
<dbReference type="PANTHER" id="PTHR45586">
    <property type="entry name" value="TPR REPEAT-CONTAINING PROTEIN PA4667"/>
    <property type="match status" value="1"/>
</dbReference>
<evidence type="ECO:0000256" key="1">
    <source>
        <dbReference type="ARBA" id="ARBA00022737"/>
    </source>
</evidence>
<comment type="caution">
    <text evidence="5">The sequence shown here is derived from an EMBL/GenBank/DDBJ whole genome shotgun (WGS) entry which is preliminary data.</text>
</comment>
<organism evidence="5 6">
    <name type="scientific">Azospirillum argentinense</name>
    <dbReference type="NCBI Taxonomy" id="2970906"/>
    <lineage>
        <taxon>Bacteria</taxon>
        <taxon>Pseudomonadati</taxon>
        <taxon>Pseudomonadota</taxon>
        <taxon>Alphaproteobacteria</taxon>
        <taxon>Rhodospirillales</taxon>
        <taxon>Azospirillaceae</taxon>
        <taxon>Azospirillum</taxon>
    </lineage>
</organism>
<evidence type="ECO:0000256" key="3">
    <source>
        <dbReference type="PROSITE-ProRule" id="PRU00339"/>
    </source>
</evidence>
<dbReference type="InterPro" id="IPR019734">
    <property type="entry name" value="TPR_rpt"/>
</dbReference>
<dbReference type="AlphaFoldDB" id="A0A5B0KSN6"/>
<dbReference type="Pfam" id="PF14559">
    <property type="entry name" value="TPR_19"/>
    <property type="match status" value="1"/>
</dbReference>
<dbReference type="SUPFAM" id="SSF53335">
    <property type="entry name" value="S-adenosyl-L-methionine-dependent methyltransferases"/>
    <property type="match status" value="1"/>
</dbReference>
<reference evidence="5 6" key="1">
    <citation type="submission" date="2019-07" db="EMBL/GenBank/DDBJ databases">
        <title>Genome sequencing of the stress-tolerant strain Azospirillum brasilense Az19.</title>
        <authorList>
            <person name="Maroniche G.A."/>
            <person name="Garcia J.E."/>
            <person name="Pagnussat L."/>
            <person name="Amenta M."/>
            <person name="Creus C.M."/>
        </authorList>
    </citation>
    <scope>NUCLEOTIDE SEQUENCE [LARGE SCALE GENOMIC DNA]</scope>
    <source>
        <strain evidence="5 6">Az19</strain>
    </source>
</reference>
<dbReference type="InterPro" id="IPR011990">
    <property type="entry name" value="TPR-like_helical_dom_sf"/>
</dbReference>
<dbReference type="SUPFAM" id="SSF48452">
    <property type="entry name" value="TPR-like"/>
    <property type="match status" value="1"/>
</dbReference>
<dbReference type="Proteomes" id="UP000325333">
    <property type="component" value="Unassembled WGS sequence"/>
</dbReference>
<feature type="repeat" description="TPR" evidence="3">
    <location>
        <begin position="163"/>
        <end position="196"/>
    </location>
</feature>
<gene>
    <name evidence="5" type="ORF">FH063_006172</name>
</gene>
<proteinExistence type="predicted"/>
<keyword evidence="1" id="KW-0677">Repeat</keyword>
<dbReference type="EMBL" id="VEWN01000008">
    <property type="protein sequence ID" value="KAA1054896.1"/>
    <property type="molecule type" value="Genomic_DNA"/>
</dbReference>
<dbReference type="Pfam" id="PF13429">
    <property type="entry name" value="TPR_15"/>
    <property type="match status" value="1"/>
</dbReference>
<evidence type="ECO:0000313" key="5">
    <source>
        <dbReference type="EMBL" id="KAA1054896.1"/>
    </source>
</evidence>
<dbReference type="InterPro" id="IPR051012">
    <property type="entry name" value="CellSynth/LPSAsmb/PSIAsmb"/>
</dbReference>
<dbReference type="InterPro" id="IPR029063">
    <property type="entry name" value="SAM-dependent_MTases_sf"/>
</dbReference>